<dbReference type="Gene3D" id="1.10.20.10">
    <property type="entry name" value="Histone, subunit A"/>
    <property type="match status" value="1"/>
</dbReference>
<dbReference type="InterPro" id="IPR009072">
    <property type="entry name" value="Histone-fold"/>
</dbReference>
<evidence type="ECO:0000259" key="6">
    <source>
        <dbReference type="Pfam" id="PF00808"/>
    </source>
</evidence>
<dbReference type="Proteomes" id="UP000092993">
    <property type="component" value="Unassembled WGS sequence"/>
</dbReference>
<dbReference type="GO" id="GO:0031507">
    <property type="term" value="P:heterochromatin formation"/>
    <property type="evidence" value="ECO:0007669"/>
    <property type="project" value="TreeGrafter"/>
</dbReference>
<dbReference type="PANTHER" id="PTHR46172:SF1">
    <property type="entry name" value="DNA POLYMERASE EPSILON SUBUNIT 3"/>
    <property type="match status" value="1"/>
</dbReference>
<dbReference type="GO" id="GO:0006272">
    <property type="term" value="P:leading strand elongation"/>
    <property type="evidence" value="ECO:0007669"/>
    <property type="project" value="TreeGrafter"/>
</dbReference>
<dbReference type="InterPro" id="IPR051377">
    <property type="entry name" value="DNA_Pol-Epsilon_Subunit"/>
</dbReference>
<evidence type="ECO:0000313" key="7">
    <source>
        <dbReference type="EMBL" id="OBZ72983.1"/>
    </source>
</evidence>
<dbReference type="STRING" id="5627.A0A1C7M7U9"/>
<evidence type="ECO:0000256" key="4">
    <source>
        <dbReference type="ARBA" id="ARBA00042096"/>
    </source>
</evidence>
<feature type="domain" description="Transcription factor CBF/NF-Y/archaeal histone" evidence="6">
    <location>
        <begin position="28"/>
        <end position="93"/>
    </location>
</feature>
<feature type="compositionally biased region" description="Gly residues" evidence="5">
    <location>
        <begin position="216"/>
        <end position="229"/>
    </location>
</feature>
<dbReference type="SUPFAM" id="SSF47113">
    <property type="entry name" value="Histone-fold"/>
    <property type="match status" value="1"/>
</dbReference>
<evidence type="ECO:0000256" key="1">
    <source>
        <dbReference type="ARBA" id="ARBA00004123"/>
    </source>
</evidence>
<sequence>MVRKESTGGSASAKAQQEAISEGIENFELPRSLVMKLARASQIPENTKFQKDVILSIMKASTVFINYIAATAHEVASQKQHKSISATDVLKALEMVEFGDIAQNVQGELQIFRELQKADKSKKGGNRNKVKDAESASVKSKGKAKAAPQTIPTIHISRPAAVSARSENMLEPEHAEDNDIESEAERDVDEEMMDAEDDVEDDIDEGGETWRRCGERNGGPDGSRGGGSPKGRQRLGGWCRWRRLSRRHGCW</sequence>
<feature type="compositionally biased region" description="Acidic residues" evidence="5">
    <location>
        <begin position="178"/>
        <end position="207"/>
    </location>
</feature>
<dbReference type="OMA" id="NTYRRKV"/>
<dbReference type="OrthoDB" id="1707486at2759"/>
<dbReference type="GO" id="GO:0008623">
    <property type="term" value="C:CHRAC"/>
    <property type="evidence" value="ECO:0007669"/>
    <property type="project" value="TreeGrafter"/>
</dbReference>
<dbReference type="GO" id="GO:0031490">
    <property type="term" value="F:chromatin DNA binding"/>
    <property type="evidence" value="ECO:0007669"/>
    <property type="project" value="TreeGrafter"/>
</dbReference>
<dbReference type="AlphaFoldDB" id="A0A1C7M7U9"/>
<feature type="region of interest" description="Disordered" evidence="5">
    <location>
        <begin position="120"/>
        <end position="235"/>
    </location>
</feature>
<dbReference type="EMBL" id="LUGG01000007">
    <property type="protein sequence ID" value="OBZ72983.1"/>
    <property type="molecule type" value="Genomic_DNA"/>
</dbReference>
<organism evidence="7 8">
    <name type="scientific">Grifola frondosa</name>
    <name type="common">Maitake</name>
    <name type="synonym">Polyporus frondosus</name>
    <dbReference type="NCBI Taxonomy" id="5627"/>
    <lineage>
        <taxon>Eukaryota</taxon>
        <taxon>Fungi</taxon>
        <taxon>Dikarya</taxon>
        <taxon>Basidiomycota</taxon>
        <taxon>Agaricomycotina</taxon>
        <taxon>Agaricomycetes</taxon>
        <taxon>Polyporales</taxon>
        <taxon>Grifolaceae</taxon>
        <taxon>Grifola</taxon>
    </lineage>
</organism>
<dbReference type="GO" id="GO:0008622">
    <property type="term" value="C:epsilon DNA polymerase complex"/>
    <property type="evidence" value="ECO:0007669"/>
    <property type="project" value="TreeGrafter"/>
</dbReference>
<dbReference type="PANTHER" id="PTHR46172">
    <property type="entry name" value="DNA POLYMERASE EPSILON SUBUNIT 3"/>
    <property type="match status" value="1"/>
</dbReference>
<evidence type="ECO:0000256" key="2">
    <source>
        <dbReference type="ARBA" id="ARBA00023242"/>
    </source>
</evidence>
<evidence type="ECO:0000256" key="3">
    <source>
        <dbReference type="ARBA" id="ARBA00039775"/>
    </source>
</evidence>
<dbReference type="CDD" id="cd22928">
    <property type="entry name" value="HFD_POLE3_DPB4"/>
    <property type="match status" value="1"/>
</dbReference>
<comment type="subcellular location">
    <subcellularLocation>
        <location evidence="1">Nucleus</location>
    </subcellularLocation>
</comment>
<proteinExistence type="predicted"/>
<evidence type="ECO:0000313" key="8">
    <source>
        <dbReference type="Proteomes" id="UP000092993"/>
    </source>
</evidence>
<gene>
    <name evidence="7" type="primary">dpb4</name>
    <name evidence="7" type="ORF">A0H81_06790</name>
</gene>
<dbReference type="GO" id="GO:0046982">
    <property type="term" value="F:protein heterodimerization activity"/>
    <property type="evidence" value="ECO:0007669"/>
    <property type="project" value="InterPro"/>
</dbReference>
<comment type="caution">
    <text evidence="7">The sequence shown here is derived from an EMBL/GenBank/DDBJ whole genome shotgun (WGS) entry which is preliminary data.</text>
</comment>
<protein>
    <recommendedName>
        <fullName evidence="3">DNA polymerase epsilon subunit D</fullName>
    </recommendedName>
    <alternativeName>
        <fullName evidence="4">DNA polymerase II subunit D</fullName>
    </alternativeName>
</protein>
<keyword evidence="8" id="KW-1185">Reference proteome</keyword>
<dbReference type="InterPro" id="IPR003958">
    <property type="entry name" value="CBFA_NFYB_domain"/>
</dbReference>
<keyword evidence="2" id="KW-0539">Nucleus</keyword>
<dbReference type="Pfam" id="PF00808">
    <property type="entry name" value="CBFD_NFYB_HMF"/>
    <property type="match status" value="1"/>
</dbReference>
<accession>A0A1C7M7U9</accession>
<dbReference type="GO" id="GO:0006974">
    <property type="term" value="P:DNA damage response"/>
    <property type="evidence" value="ECO:0007669"/>
    <property type="project" value="TreeGrafter"/>
</dbReference>
<reference evidence="7 8" key="1">
    <citation type="submission" date="2016-03" db="EMBL/GenBank/DDBJ databases">
        <title>Whole genome sequencing of Grifola frondosa 9006-11.</title>
        <authorList>
            <person name="Min B."/>
            <person name="Park H."/>
            <person name="Kim J.-G."/>
            <person name="Cho H."/>
            <person name="Oh Y.-L."/>
            <person name="Kong W.-S."/>
            <person name="Choi I.-G."/>
        </authorList>
    </citation>
    <scope>NUCLEOTIDE SEQUENCE [LARGE SCALE GENOMIC DNA]</scope>
    <source>
        <strain evidence="7 8">9006-11</strain>
    </source>
</reference>
<name>A0A1C7M7U9_GRIFR</name>
<evidence type="ECO:0000256" key="5">
    <source>
        <dbReference type="SAM" id="MobiDB-lite"/>
    </source>
</evidence>